<sequence length="262" mass="30410">MTFEDQRISDYLKYESIESVFKKHRYNLPISFAGFARLLNKRGVVTTAGPNSHLSESLYFFSLLKEYGGSIGKLHQKLGLKISTQTLHRVLHNIRFGVTRRYGAALIIENINAPEYFLFGQDSSLHGKLGQKGDWTLPMSHTRQQDSHYTSILRVLQREVFTQQTIYNDFPHKLLNQNLKPIFKIDITDISVSIYHLKIDLKQYQFSSFKLFNYQALNLQEIKSLKTRPGVKEIIENFTLHSVRCNLSSNLNSELQEAYMIK</sequence>
<evidence type="ECO:0000313" key="2">
    <source>
        <dbReference type="Proteomes" id="UP000179237"/>
    </source>
</evidence>
<organism evidence="1 2">
    <name type="scientific">Candidatus Collierbacteria bacterium RIFOXYD1_FULL_40_9</name>
    <dbReference type="NCBI Taxonomy" id="1817731"/>
    <lineage>
        <taxon>Bacteria</taxon>
        <taxon>Candidatus Collieribacteriota</taxon>
    </lineage>
</organism>
<accession>A0A1F5FPQ3</accession>
<name>A0A1F5FPQ3_9BACT</name>
<reference evidence="1 2" key="1">
    <citation type="journal article" date="2016" name="Nat. Commun.">
        <title>Thousands of microbial genomes shed light on interconnected biogeochemical processes in an aquifer system.</title>
        <authorList>
            <person name="Anantharaman K."/>
            <person name="Brown C.T."/>
            <person name="Hug L.A."/>
            <person name="Sharon I."/>
            <person name="Castelle C.J."/>
            <person name="Probst A.J."/>
            <person name="Thomas B.C."/>
            <person name="Singh A."/>
            <person name="Wilkins M.J."/>
            <person name="Karaoz U."/>
            <person name="Brodie E.L."/>
            <person name="Williams K.H."/>
            <person name="Hubbard S.S."/>
            <person name="Banfield J.F."/>
        </authorList>
    </citation>
    <scope>NUCLEOTIDE SEQUENCE [LARGE SCALE GENOMIC DNA]</scope>
</reference>
<dbReference type="AlphaFoldDB" id="A0A1F5FPQ3"/>
<dbReference type="Proteomes" id="UP000179237">
    <property type="component" value="Unassembled WGS sequence"/>
</dbReference>
<dbReference type="EMBL" id="MFAQ01000041">
    <property type="protein sequence ID" value="OGD81590.1"/>
    <property type="molecule type" value="Genomic_DNA"/>
</dbReference>
<gene>
    <name evidence="1" type="ORF">A2572_04390</name>
</gene>
<proteinExistence type="predicted"/>
<evidence type="ECO:0000313" key="1">
    <source>
        <dbReference type="EMBL" id="OGD81590.1"/>
    </source>
</evidence>
<protein>
    <submittedName>
        <fullName evidence="1">Uncharacterized protein</fullName>
    </submittedName>
</protein>
<comment type="caution">
    <text evidence="1">The sequence shown here is derived from an EMBL/GenBank/DDBJ whole genome shotgun (WGS) entry which is preliminary data.</text>
</comment>